<dbReference type="PANTHER" id="PTHR11527">
    <property type="entry name" value="HEAT-SHOCK PROTEIN 20 FAMILY MEMBER"/>
    <property type="match status" value="1"/>
</dbReference>
<dbReference type="SUPFAM" id="SSF49764">
    <property type="entry name" value="HSP20-like chaperones"/>
    <property type="match status" value="1"/>
</dbReference>
<evidence type="ECO:0000256" key="1">
    <source>
        <dbReference type="PROSITE-ProRule" id="PRU00285"/>
    </source>
</evidence>
<evidence type="ECO:0000313" key="4">
    <source>
        <dbReference type="EMBL" id="MCW3807340.1"/>
    </source>
</evidence>
<dbReference type="EMBL" id="JAPDPI010000043">
    <property type="protein sequence ID" value="MCW3807340.1"/>
    <property type="molecule type" value="Genomic_DNA"/>
</dbReference>
<proteinExistence type="inferred from homology"/>
<gene>
    <name evidence="4" type="ORF">OM074_17010</name>
</gene>
<comment type="caution">
    <text evidence="4">The sequence shown here is derived from an EMBL/GenBank/DDBJ whole genome shotgun (WGS) entry which is preliminary data.</text>
</comment>
<dbReference type="AlphaFoldDB" id="A0AAE3SMA4"/>
<sequence>MKTIMCTNTIPWFSPLFEFSLFEPILEYSSLQTESISETPFAYNYSYTLPDFRKKDLVMSLQNNVLTIEGTNKNKGSWWNSNTGNSIEKHFVKNIRLSSDMNRDNINASFQKGVLKVEIPKKEEYISYREIPVFGDSSNATVLEEKNNKPKNILNEIKLRINNLFKNTA</sequence>
<feature type="domain" description="SHSP" evidence="3">
    <location>
        <begin position="25"/>
        <end position="136"/>
    </location>
</feature>
<dbReference type="RefSeq" id="WP_301201644.1">
    <property type="nucleotide sequence ID" value="NZ_JAPDPI010000043.1"/>
</dbReference>
<dbReference type="InterPro" id="IPR031107">
    <property type="entry name" value="Small_HSP"/>
</dbReference>
<name>A0AAE3SMA4_9BACT</name>
<dbReference type="Gene3D" id="2.60.40.790">
    <property type="match status" value="1"/>
</dbReference>
<keyword evidence="5" id="KW-1185">Reference proteome</keyword>
<organism evidence="4 5">
    <name type="scientific">Plebeiibacterium marinum</name>
    <dbReference type="NCBI Taxonomy" id="2992111"/>
    <lineage>
        <taxon>Bacteria</taxon>
        <taxon>Pseudomonadati</taxon>
        <taxon>Bacteroidota</taxon>
        <taxon>Bacteroidia</taxon>
        <taxon>Marinilabiliales</taxon>
        <taxon>Marinilabiliaceae</taxon>
        <taxon>Plebeiibacterium</taxon>
    </lineage>
</organism>
<dbReference type="Pfam" id="PF00011">
    <property type="entry name" value="HSP20"/>
    <property type="match status" value="1"/>
</dbReference>
<dbReference type="InterPro" id="IPR008978">
    <property type="entry name" value="HSP20-like_chaperone"/>
</dbReference>
<evidence type="ECO:0000313" key="5">
    <source>
        <dbReference type="Proteomes" id="UP001207408"/>
    </source>
</evidence>
<evidence type="ECO:0000259" key="3">
    <source>
        <dbReference type="PROSITE" id="PS01031"/>
    </source>
</evidence>
<comment type="similarity">
    <text evidence="1 2">Belongs to the small heat shock protein (HSP20) family.</text>
</comment>
<dbReference type="CDD" id="cd06464">
    <property type="entry name" value="ACD_sHsps-like"/>
    <property type="match status" value="1"/>
</dbReference>
<evidence type="ECO:0000256" key="2">
    <source>
        <dbReference type="RuleBase" id="RU003616"/>
    </source>
</evidence>
<reference evidence="4" key="1">
    <citation type="submission" date="2022-10" db="EMBL/GenBank/DDBJ databases">
        <authorList>
            <person name="Yu W.X."/>
        </authorList>
    </citation>
    <scope>NUCLEOTIDE SEQUENCE</scope>
    <source>
        <strain evidence="4">D04</strain>
    </source>
</reference>
<dbReference type="InterPro" id="IPR002068">
    <property type="entry name" value="A-crystallin/Hsp20_dom"/>
</dbReference>
<dbReference type="PROSITE" id="PS01031">
    <property type="entry name" value="SHSP"/>
    <property type="match status" value="1"/>
</dbReference>
<accession>A0AAE3SMA4</accession>
<protein>
    <submittedName>
        <fullName evidence="4">Hsp20/alpha crystallin family protein</fullName>
    </submittedName>
</protein>
<dbReference type="Proteomes" id="UP001207408">
    <property type="component" value="Unassembled WGS sequence"/>
</dbReference>